<feature type="transmembrane region" description="Helical" evidence="3">
    <location>
        <begin position="230"/>
        <end position="252"/>
    </location>
</feature>
<dbReference type="InterPro" id="IPR003591">
    <property type="entry name" value="Leu-rich_rpt_typical-subtyp"/>
</dbReference>
<protein>
    <submittedName>
        <fullName evidence="6">Slit homolog 1 protein-like</fullName>
    </submittedName>
</protein>
<keyword evidence="3" id="KW-0472">Membrane</keyword>
<name>A0A8B8B4S5_CRAVI</name>
<dbReference type="AlphaFoldDB" id="A0A8B8B4S5"/>
<dbReference type="PANTHER" id="PTHR45712">
    <property type="entry name" value="AGAP008170-PA"/>
    <property type="match status" value="1"/>
</dbReference>
<feature type="chain" id="PRO_5034152214" evidence="4">
    <location>
        <begin position="25"/>
        <end position="367"/>
    </location>
</feature>
<dbReference type="InterPro" id="IPR050333">
    <property type="entry name" value="SLRP"/>
</dbReference>
<sequence>MDHVSKKLILQITLIITLSRQIAGMNSQQAANLPNNCTYSNYRVDCSTRNIMSVPDEFPPFTKHIYLNGNNITVVHRGSFQGLGQLLSVNLYQNKITSLESKAFFNISTLEEIVLNDNKIREIFPWTFLMLDSIYDIYLDNNKISVIHPRAFEKLPKLQAIHLRGNNIQCTCAIEWFDGNPILHEKSTVKCSSPSALNGDNVADLRANNHSCGNRSKSGIRSDRRTRHHFVLISGGVGLGVIGSVMIGYFRLKKRICMGSGKCNICAVSPSEEEELSPVIYTVQCPAEPASSESYIDNMTYTGQDCSSLYTNVSCEAMNGYETRFRDSTFVSGPDCKQAHNDDYDSLHILSQETKSTQTGFNRRPTV</sequence>
<accession>A0A8B8B4S5</accession>
<dbReference type="OrthoDB" id="6162395at2759"/>
<dbReference type="Gene3D" id="3.80.10.10">
    <property type="entry name" value="Ribonuclease Inhibitor"/>
    <property type="match status" value="1"/>
</dbReference>
<evidence type="ECO:0000256" key="3">
    <source>
        <dbReference type="SAM" id="Phobius"/>
    </source>
</evidence>
<dbReference type="SMART" id="SM00369">
    <property type="entry name" value="LRR_TYP"/>
    <property type="match status" value="4"/>
</dbReference>
<keyword evidence="4" id="KW-0732">Signal</keyword>
<dbReference type="InterPro" id="IPR001611">
    <property type="entry name" value="Leu-rich_rpt"/>
</dbReference>
<dbReference type="SUPFAM" id="SSF52058">
    <property type="entry name" value="L domain-like"/>
    <property type="match status" value="1"/>
</dbReference>
<dbReference type="Proteomes" id="UP000694844">
    <property type="component" value="Chromosome 8"/>
</dbReference>
<dbReference type="GO" id="GO:0005615">
    <property type="term" value="C:extracellular space"/>
    <property type="evidence" value="ECO:0007669"/>
    <property type="project" value="TreeGrafter"/>
</dbReference>
<evidence type="ECO:0000256" key="1">
    <source>
        <dbReference type="ARBA" id="ARBA00022614"/>
    </source>
</evidence>
<evidence type="ECO:0000313" key="6">
    <source>
        <dbReference type="RefSeq" id="XP_022298420.1"/>
    </source>
</evidence>
<dbReference type="RefSeq" id="XP_022298420.1">
    <property type="nucleotide sequence ID" value="XM_022442712.1"/>
</dbReference>
<keyword evidence="2" id="KW-0677">Repeat</keyword>
<evidence type="ECO:0000313" key="5">
    <source>
        <dbReference type="Proteomes" id="UP000694844"/>
    </source>
</evidence>
<organism evidence="5 6">
    <name type="scientific">Crassostrea virginica</name>
    <name type="common">Eastern oyster</name>
    <dbReference type="NCBI Taxonomy" id="6565"/>
    <lineage>
        <taxon>Eukaryota</taxon>
        <taxon>Metazoa</taxon>
        <taxon>Spiralia</taxon>
        <taxon>Lophotrochozoa</taxon>
        <taxon>Mollusca</taxon>
        <taxon>Bivalvia</taxon>
        <taxon>Autobranchia</taxon>
        <taxon>Pteriomorphia</taxon>
        <taxon>Ostreida</taxon>
        <taxon>Ostreoidea</taxon>
        <taxon>Ostreidae</taxon>
        <taxon>Crassostrea</taxon>
    </lineage>
</organism>
<keyword evidence="3" id="KW-0812">Transmembrane</keyword>
<gene>
    <name evidence="6" type="primary">LOC111107490</name>
</gene>
<keyword evidence="5" id="KW-1185">Reference proteome</keyword>
<dbReference type="GeneID" id="111107490"/>
<keyword evidence="1" id="KW-0433">Leucine-rich repeat</keyword>
<proteinExistence type="predicted"/>
<dbReference type="InterPro" id="IPR032675">
    <property type="entry name" value="LRR_dom_sf"/>
</dbReference>
<keyword evidence="3" id="KW-1133">Transmembrane helix</keyword>
<reference evidence="6" key="1">
    <citation type="submission" date="2025-08" db="UniProtKB">
        <authorList>
            <consortium name="RefSeq"/>
        </authorList>
    </citation>
    <scope>IDENTIFICATION</scope>
    <source>
        <tissue evidence="6">Whole sample</tissue>
    </source>
</reference>
<evidence type="ECO:0000256" key="4">
    <source>
        <dbReference type="SAM" id="SignalP"/>
    </source>
</evidence>
<dbReference type="Pfam" id="PF13855">
    <property type="entry name" value="LRR_8"/>
    <property type="match status" value="1"/>
</dbReference>
<evidence type="ECO:0000256" key="2">
    <source>
        <dbReference type="ARBA" id="ARBA00022737"/>
    </source>
</evidence>
<feature type="signal peptide" evidence="4">
    <location>
        <begin position="1"/>
        <end position="24"/>
    </location>
</feature>
<dbReference type="PANTHER" id="PTHR45712:SF22">
    <property type="entry name" value="INSULIN-LIKE GROWTH FACTOR-BINDING PROTEIN COMPLEX ACID LABILE SUBUNIT"/>
    <property type="match status" value="1"/>
</dbReference>
<dbReference type="KEGG" id="cvn:111107490"/>